<dbReference type="InterPro" id="IPR011050">
    <property type="entry name" value="Pectin_lyase_fold/virulence"/>
</dbReference>
<evidence type="ECO:0000313" key="3">
    <source>
        <dbReference type="WBParaSite" id="ACRNAN_scaffold3634.g17272.t1"/>
    </source>
</evidence>
<dbReference type="AlphaFoldDB" id="A0A914DRN2"/>
<dbReference type="Gene3D" id="2.160.20.10">
    <property type="entry name" value="Single-stranded right-handed beta-helix, Pectin lyase-like"/>
    <property type="match status" value="1"/>
</dbReference>
<reference evidence="3" key="1">
    <citation type="submission" date="2022-11" db="UniProtKB">
        <authorList>
            <consortium name="WormBaseParasite"/>
        </authorList>
    </citation>
    <scope>IDENTIFICATION</scope>
</reference>
<evidence type="ECO:0000256" key="1">
    <source>
        <dbReference type="SAM" id="SignalP"/>
    </source>
</evidence>
<dbReference type="Proteomes" id="UP000887540">
    <property type="component" value="Unplaced"/>
</dbReference>
<protein>
    <submittedName>
        <fullName evidence="3">Pectate lyase superfamily protein domain-containing protein</fullName>
    </submittedName>
</protein>
<keyword evidence="2" id="KW-1185">Reference proteome</keyword>
<organism evidence="2 3">
    <name type="scientific">Acrobeloides nanus</name>
    <dbReference type="NCBI Taxonomy" id="290746"/>
    <lineage>
        <taxon>Eukaryota</taxon>
        <taxon>Metazoa</taxon>
        <taxon>Ecdysozoa</taxon>
        <taxon>Nematoda</taxon>
        <taxon>Chromadorea</taxon>
        <taxon>Rhabditida</taxon>
        <taxon>Tylenchina</taxon>
        <taxon>Cephalobomorpha</taxon>
        <taxon>Cephaloboidea</taxon>
        <taxon>Cephalobidae</taxon>
        <taxon>Acrobeloides</taxon>
    </lineage>
</organism>
<name>A0A914DRN2_9BILA</name>
<proteinExistence type="predicted"/>
<dbReference type="InterPro" id="IPR012334">
    <property type="entry name" value="Pectin_lyas_fold"/>
</dbReference>
<feature type="signal peptide" evidence="1">
    <location>
        <begin position="1"/>
        <end position="19"/>
    </location>
</feature>
<accession>A0A914DRN2</accession>
<dbReference type="WBParaSite" id="ACRNAN_scaffold3634.g17272.t1">
    <property type="protein sequence ID" value="ACRNAN_scaffold3634.g17272.t1"/>
    <property type="gene ID" value="ACRNAN_scaffold3634.g17272"/>
</dbReference>
<sequence>MFLYFIILSSIVSFNQIEGQTYSVLQFGAVGDGNTNDTKAVRDTLTAAANSNGGRVIFDEGYTFLTGCFNVTSNVILDVKGKILASNNTCDFVPVQPLPW</sequence>
<evidence type="ECO:0000313" key="2">
    <source>
        <dbReference type="Proteomes" id="UP000887540"/>
    </source>
</evidence>
<feature type="chain" id="PRO_5036999568" evidence="1">
    <location>
        <begin position="20"/>
        <end position="100"/>
    </location>
</feature>
<keyword evidence="1" id="KW-0732">Signal</keyword>
<dbReference type="SUPFAM" id="SSF51126">
    <property type="entry name" value="Pectin lyase-like"/>
    <property type="match status" value="1"/>
</dbReference>